<dbReference type="Gene3D" id="1.25.40.570">
    <property type="match status" value="1"/>
</dbReference>
<keyword evidence="2" id="KW-0647">Proteasome</keyword>
<dbReference type="AlphaFoldDB" id="A0A7E4VW12"/>
<feature type="compositionally biased region" description="Polar residues" evidence="3">
    <location>
        <begin position="14"/>
        <end position="32"/>
    </location>
</feature>
<reference evidence="6" key="2">
    <citation type="submission" date="2020-10" db="UniProtKB">
        <authorList>
            <consortium name="WormBaseParasite"/>
        </authorList>
    </citation>
    <scope>IDENTIFICATION</scope>
</reference>
<evidence type="ECO:0000259" key="4">
    <source>
        <dbReference type="PROSITE" id="PS50250"/>
    </source>
</evidence>
<protein>
    <submittedName>
        <fullName evidence="6">PCI domain-containing protein</fullName>
    </submittedName>
</protein>
<evidence type="ECO:0000256" key="2">
    <source>
        <dbReference type="ARBA" id="ARBA00022942"/>
    </source>
</evidence>
<dbReference type="PANTHER" id="PTHR10678">
    <property type="entry name" value="26S PROTEASOME NON-ATPASE REGULATORY SUBUNIT 11/COP9 SIGNALOSOME COMPLEX SUBUNIT 2"/>
    <property type="match status" value="1"/>
</dbReference>
<feature type="region of interest" description="Disordered" evidence="3">
    <location>
        <begin position="1"/>
        <end position="32"/>
    </location>
</feature>
<keyword evidence="5" id="KW-1185">Reference proteome</keyword>
<evidence type="ECO:0000256" key="3">
    <source>
        <dbReference type="SAM" id="MobiDB-lite"/>
    </source>
</evidence>
<dbReference type="Pfam" id="PF01399">
    <property type="entry name" value="PCI"/>
    <property type="match status" value="1"/>
</dbReference>
<sequence>MASPASVKEPVAVSSRTPVSPSSAVATAKSPSAPNPIVAKNLAALTELLGKPFNVGDDDEKKVREDCILEFGKRLSVEKNTEELRGVILAVRPHLTLLGSAKASKIVRTLVDYCLTIDEDPQVKVDLCKDCIAWAEKTNRVYLSQALSARLIKLLNDIGKYTEASQLISVLSKALRKIDDKEVLLDVQLEESKAMFFLTNLSRARTALASARSTANAVYLSPQKQAALDMQSGILHAADEKDFKTSFSYFFEAFENYDTADDKQEARRALKYMCLTKIILNEADQVKHLLAMKLALKYSGSDLLAMTEVAKAFQTRTLKTFLEAFEKYKKELHDDPVVKAQFLTLSEKMLEKEISRVIEPYKVVEMDHVARRIGLPKERVEKKLAQMLLDKKILGRIDQSQGTLAVFQTQAKAPVCEQVVKVLSALSETVDVSQQRGQTLRHGYVTARKDRAAPRAPHTPVRSKKISGSA</sequence>
<dbReference type="SMART" id="SM00088">
    <property type="entry name" value="PINT"/>
    <property type="match status" value="1"/>
</dbReference>
<proteinExistence type="inferred from homology"/>
<dbReference type="InterPro" id="IPR040773">
    <property type="entry name" value="Rpn6_N"/>
</dbReference>
<dbReference type="Pfam" id="PF18055">
    <property type="entry name" value="RPN6_N"/>
    <property type="match status" value="1"/>
</dbReference>
<evidence type="ECO:0000256" key="1">
    <source>
        <dbReference type="ARBA" id="ARBA00007454"/>
    </source>
</evidence>
<organism evidence="5 6">
    <name type="scientific">Panagrellus redivivus</name>
    <name type="common">Microworm</name>
    <dbReference type="NCBI Taxonomy" id="6233"/>
    <lineage>
        <taxon>Eukaryota</taxon>
        <taxon>Metazoa</taxon>
        <taxon>Ecdysozoa</taxon>
        <taxon>Nematoda</taxon>
        <taxon>Chromadorea</taxon>
        <taxon>Rhabditida</taxon>
        <taxon>Tylenchina</taxon>
        <taxon>Panagrolaimomorpha</taxon>
        <taxon>Panagrolaimoidea</taxon>
        <taxon>Panagrolaimidae</taxon>
        <taxon>Panagrellus</taxon>
    </lineage>
</organism>
<reference evidence="5" key="1">
    <citation type="journal article" date="2013" name="Genetics">
        <title>The draft genome and transcriptome of Panagrellus redivivus are shaped by the harsh demands of a free-living lifestyle.</title>
        <authorList>
            <person name="Srinivasan J."/>
            <person name="Dillman A.R."/>
            <person name="Macchietto M.G."/>
            <person name="Heikkinen L."/>
            <person name="Lakso M."/>
            <person name="Fracchia K.M."/>
            <person name="Antoshechkin I."/>
            <person name="Mortazavi A."/>
            <person name="Wong G."/>
            <person name="Sternberg P.W."/>
        </authorList>
    </citation>
    <scope>NUCLEOTIDE SEQUENCE [LARGE SCALE GENOMIC DNA]</scope>
    <source>
        <strain evidence="5">MT8872</strain>
    </source>
</reference>
<dbReference type="SUPFAM" id="SSF46785">
    <property type="entry name" value="Winged helix' DNA-binding domain"/>
    <property type="match status" value="1"/>
</dbReference>
<dbReference type="Proteomes" id="UP000492821">
    <property type="component" value="Unassembled WGS sequence"/>
</dbReference>
<dbReference type="InterPro" id="IPR000717">
    <property type="entry name" value="PCI_dom"/>
</dbReference>
<feature type="domain" description="PCI" evidence="4">
    <location>
        <begin position="243"/>
        <end position="411"/>
    </location>
</feature>
<dbReference type="SMART" id="SM00753">
    <property type="entry name" value="PAM"/>
    <property type="match status" value="1"/>
</dbReference>
<dbReference type="PROSITE" id="PS50250">
    <property type="entry name" value="PCI"/>
    <property type="match status" value="1"/>
</dbReference>
<dbReference type="InterPro" id="IPR050871">
    <property type="entry name" value="26S_Proteasome/COP9_Components"/>
</dbReference>
<accession>A0A7E4VW12</accession>
<evidence type="ECO:0000313" key="5">
    <source>
        <dbReference type="Proteomes" id="UP000492821"/>
    </source>
</evidence>
<dbReference type="GO" id="GO:0000502">
    <property type="term" value="C:proteasome complex"/>
    <property type="evidence" value="ECO:0007669"/>
    <property type="project" value="UniProtKB-KW"/>
</dbReference>
<name>A0A7E4VW12_PANRE</name>
<comment type="similarity">
    <text evidence="1">Belongs to the proteasome subunit S9 family.</text>
</comment>
<dbReference type="InterPro" id="IPR036390">
    <property type="entry name" value="WH_DNA-bd_sf"/>
</dbReference>
<evidence type="ECO:0000313" key="6">
    <source>
        <dbReference type="WBParaSite" id="Pan_g3455.t1"/>
    </source>
</evidence>
<feature type="region of interest" description="Disordered" evidence="3">
    <location>
        <begin position="450"/>
        <end position="470"/>
    </location>
</feature>
<dbReference type="WBParaSite" id="Pan_g3455.t1">
    <property type="protein sequence ID" value="Pan_g3455.t1"/>
    <property type="gene ID" value="Pan_g3455"/>
</dbReference>
<feature type="compositionally biased region" description="Basic residues" evidence="3">
    <location>
        <begin position="461"/>
        <end position="470"/>
    </location>
</feature>